<sequence>MIDCVKSPVDKRNANMNPAFQHKDIISCLESDESTRIENITMQIEGGDQ</sequence>
<dbReference type="KEGG" id="dfl:DFE_2846"/>
<dbReference type="EMBL" id="AP017378">
    <property type="protein sequence ID" value="BBD09572.1"/>
    <property type="molecule type" value="Genomic_DNA"/>
</dbReference>
<dbReference type="AlphaFoldDB" id="A0A2Z6B243"/>
<reference evidence="1 2" key="1">
    <citation type="journal article" date="2018" name="Sci. Adv.">
        <title>Multi-heme cytochromes provide a pathway for survival in energy-limited environments.</title>
        <authorList>
            <person name="Deng X."/>
            <person name="Dohmae N."/>
            <person name="Nealson K.H."/>
            <person name="Hashimoto K."/>
            <person name="Okamoto A."/>
        </authorList>
    </citation>
    <scope>NUCLEOTIDE SEQUENCE [LARGE SCALE GENOMIC DNA]</scope>
    <source>
        <strain evidence="1 2">IS5</strain>
    </source>
</reference>
<protein>
    <submittedName>
        <fullName evidence="1">Uncharacterized protein</fullName>
    </submittedName>
</protein>
<dbReference type="Proteomes" id="UP000269883">
    <property type="component" value="Chromosome"/>
</dbReference>
<keyword evidence="2" id="KW-1185">Reference proteome</keyword>
<gene>
    <name evidence="1" type="ORF">DFE_2846</name>
</gene>
<accession>A0A2Z6B243</accession>
<organism evidence="1 2">
    <name type="scientific">Desulfovibrio ferrophilus</name>
    <dbReference type="NCBI Taxonomy" id="241368"/>
    <lineage>
        <taxon>Bacteria</taxon>
        <taxon>Pseudomonadati</taxon>
        <taxon>Thermodesulfobacteriota</taxon>
        <taxon>Desulfovibrionia</taxon>
        <taxon>Desulfovibrionales</taxon>
        <taxon>Desulfovibrionaceae</taxon>
        <taxon>Desulfovibrio</taxon>
    </lineage>
</organism>
<proteinExistence type="predicted"/>
<name>A0A2Z6B243_9BACT</name>
<evidence type="ECO:0000313" key="1">
    <source>
        <dbReference type="EMBL" id="BBD09572.1"/>
    </source>
</evidence>
<evidence type="ECO:0000313" key="2">
    <source>
        <dbReference type="Proteomes" id="UP000269883"/>
    </source>
</evidence>